<reference evidence="4" key="1">
    <citation type="submission" date="2015-03" db="EMBL/GenBank/DDBJ databases">
        <title>Molecular characterization of pathogenesis-related protein 6 from Panax ginseng and their expression analysis against environmental stresses.</title>
        <authorList>
            <person name="Kim Y.-J."/>
            <person name="Yang D.-C."/>
            <person name="Myagmarjav D."/>
        </authorList>
    </citation>
    <scope>NUCLEOTIDE SEQUENCE</scope>
    <source>
        <tissue evidence="4">Embryogenic callus</tissue>
    </source>
</reference>
<dbReference type="SUPFAM" id="SSF54654">
    <property type="entry name" value="CI-2 family of serine protease inhibitors"/>
    <property type="match status" value="1"/>
</dbReference>
<protein>
    <submittedName>
        <fullName evidence="4">Pathogenesis-related protein 6</fullName>
    </submittedName>
</protein>
<name>A0A159CHN4_PANGI</name>
<dbReference type="EMBL" id="KP893146">
    <property type="protein sequence ID" value="ALR81052.1"/>
    <property type="molecule type" value="mRNA"/>
</dbReference>
<dbReference type="Gene3D" id="3.30.10.10">
    <property type="entry name" value="Trypsin Inhibitor V, subunit A"/>
    <property type="match status" value="1"/>
</dbReference>
<keyword evidence="2" id="KW-0646">Protease inhibitor</keyword>
<dbReference type="PANTHER" id="PTHR33091">
    <property type="entry name" value="PROTEIN, PUTATIVE, EXPRESSED-RELATED"/>
    <property type="match status" value="1"/>
</dbReference>
<dbReference type="InterPro" id="IPR000864">
    <property type="entry name" value="Prot_inh_pot1"/>
</dbReference>
<accession>A0A159CHN4</accession>
<dbReference type="Pfam" id="PF00280">
    <property type="entry name" value="potato_inhibit"/>
    <property type="match status" value="1"/>
</dbReference>
<dbReference type="GO" id="GO:0004867">
    <property type="term" value="F:serine-type endopeptidase inhibitor activity"/>
    <property type="evidence" value="ECO:0007669"/>
    <property type="project" value="UniProtKB-KW"/>
</dbReference>
<sequence length="72" mass="7901">MEDSCPGAKRSSWPELVGAKGEVAAAVIGRQNPELGVHIVEEGMMVTADFRCDRVRIWVDKYGFVKLVPQIG</sequence>
<dbReference type="PANTHER" id="PTHR33091:SF73">
    <property type="entry name" value="INHIBITOR OF TRYPSIN AND HAGEMAN FACTOR-LIKE"/>
    <property type="match status" value="1"/>
</dbReference>
<evidence type="ECO:0000256" key="2">
    <source>
        <dbReference type="ARBA" id="ARBA00022690"/>
    </source>
</evidence>
<dbReference type="PRINTS" id="PR00292">
    <property type="entry name" value="POTATOINHBTR"/>
</dbReference>
<dbReference type="GO" id="GO:0009611">
    <property type="term" value="P:response to wounding"/>
    <property type="evidence" value="ECO:0007669"/>
    <property type="project" value="InterPro"/>
</dbReference>
<dbReference type="PROSITE" id="PS00285">
    <property type="entry name" value="POTATO_INHIBITOR"/>
    <property type="match status" value="1"/>
</dbReference>
<dbReference type="InterPro" id="IPR036354">
    <property type="entry name" value="Prot_inh_pot1_sf"/>
</dbReference>
<evidence type="ECO:0000256" key="1">
    <source>
        <dbReference type="ARBA" id="ARBA00008210"/>
    </source>
</evidence>
<gene>
    <name evidence="4" type="primary">PR6</name>
</gene>
<evidence type="ECO:0000256" key="3">
    <source>
        <dbReference type="ARBA" id="ARBA00022900"/>
    </source>
</evidence>
<organism evidence="4">
    <name type="scientific">Panax ginseng</name>
    <name type="common">Korean ginseng</name>
    <dbReference type="NCBI Taxonomy" id="4054"/>
    <lineage>
        <taxon>Eukaryota</taxon>
        <taxon>Viridiplantae</taxon>
        <taxon>Streptophyta</taxon>
        <taxon>Embryophyta</taxon>
        <taxon>Tracheophyta</taxon>
        <taxon>Spermatophyta</taxon>
        <taxon>Magnoliopsida</taxon>
        <taxon>eudicotyledons</taxon>
        <taxon>Gunneridae</taxon>
        <taxon>Pentapetalae</taxon>
        <taxon>asterids</taxon>
        <taxon>campanulids</taxon>
        <taxon>Apiales</taxon>
        <taxon>Araliaceae</taxon>
        <taxon>Panax</taxon>
    </lineage>
</organism>
<comment type="similarity">
    <text evidence="1">Belongs to the protease inhibitor I13 (potato type I serine protease inhibitor) family.</text>
</comment>
<evidence type="ECO:0000313" key="4">
    <source>
        <dbReference type="EMBL" id="ALR81052.1"/>
    </source>
</evidence>
<dbReference type="AlphaFoldDB" id="A0A159CHN4"/>
<proteinExistence type="evidence at transcript level"/>
<keyword evidence="3" id="KW-0722">Serine protease inhibitor</keyword>